<feature type="region of interest" description="Disordered" evidence="1">
    <location>
        <begin position="34"/>
        <end position="66"/>
    </location>
</feature>
<evidence type="ECO:0000313" key="2">
    <source>
        <dbReference type="EnsemblMetazoa" id="AMEC010559-PA"/>
    </source>
</evidence>
<dbReference type="Proteomes" id="UP000075902">
    <property type="component" value="Unassembled WGS sequence"/>
</dbReference>
<name>A0A182TYE1_9DIPT</name>
<reference evidence="2" key="2">
    <citation type="submission" date="2020-05" db="UniProtKB">
        <authorList>
            <consortium name="EnsemblMetazoa"/>
        </authorList>
    </citation>
    <scope>IDENTIFICATION</scope>
    <source>
        <strain evidence="2">CM1001059</strain>
    </source>
</reference>
<organism evidence="2 3">
    <name type="scientific">Anopheles melas</name>
    <dbReference type="NCBI Taxonomy" id="34690"/>
    <lineage>
        <taxon>Eukaryota</taxon>
        <taxon>Metazoa</taxon>
        <taxon>Ecdysozoa</taxon>
        <taxon>Arthropoda</taxon>
        <taxon>Hexapoda</taxon>
        <taxon>Insecta</taxon>
        <taxon>Pterygota</taxon>
        <taxon>Neoptera</taxon>
        <taxon>Endopterygota</taxon>
        <taxon>Diptera</taxon>
        <taxon>Nematocera</taxon>
        <taxon>Culicoidea</taxon>
        <taxon>Culicidae</taxon>
        <taxon>Anophelinae</taxon>
        <taxon>Anopheles</taxon>
    </lineage>
</organism>
<dbReference type="EnsemblMetazoa" id="AMEC010559-RA">
    <property type="protein sequence ID" value="AMEC010559-PA"/>
    <property type="gene ID" value="AMEC010559"/>
</dbReference>
<keyword evidence="3" id="KW-1185">Reference proteome</keyword>
<sequence>MSMSINSAKTSGVVPFIGDLFLAEESLLGLVCPARPGPASDPGRRCLSPRSVAPQQKNHKTTEPSRCASTVAHQSASPQYPMLFSQGKSRIFGFASGGYRGPLEFYIRFMKSSISGDSRRRVSSKRNIFEFLRSSASGPG</sequence>
<reference evidence="3" key="1">
    <citation type="submission" date="2014-01" db="EMBL/GenBank/DDBJ databases">
        <title>The Genome Sequence of Anopheles melas CM1001059_A (V2).</title>
        <authorList>
            <consortium name="The Broad Institute Genomics Platform"/>
            <person name="Neafsey D.E."/>
            <person name="Besansky N."/>
            <person name="Howell P."/>
            <person name="Walton C."/>
            <person name="Young S.K."/>
            <person name="Zeng Q."/>
            <person name="Gargeya S."/>
            <person name="Fitzgerald M."/>
            <person name="Haas B."/>
            <person name="Abouelleil A."/>
            <person name="Allen A.W."/>
            <person name="Alvarado L."/>
            <person name="Arachchi H.M."/>
            <person name="Berlin A.M."/>
            <person name="Chapman S.B."/>
            <person name="Gainer-Dewar J."/>
            <person name="Goldberg J."/>
            <person name="Griggs A."/>
            <person name="Gujja S."/>
            <person name="Hansen M."/>
            <person name="Howarth C."/>
            <person name="Imamovic A."/>
            <person name="Ireland A."/>
            <person name="Larimer J."/>
            <person name="McCowan C."/>
            <person name="Murphy C."/>
            <person name="Pearson M."/>
            <person name="Poon T.W."/>
            <person name="Priest M."/>
            <person name="Roberts A."/>
            <person name="Saif S."/>
            <person name="Shea T."/>
            <person name="Sisk P."/>
            <person name="Sykes S."/>
            <person name="Wortman J."/>
            <person name="Nusbaum C."/>
            <person name="Birren B."/>
        </authorList>
    </citation>
    <scope>NUCLEOTIDE SEQUENCE [LARGE SCALE GENOMIC DNA]</scope>
    <source>
        <strain evidence="3">CM1001059</strain>
    </source>
</reference>
<evidence type="ECO:0000313" key="3">
    <source>
        <dbReference type="Proteomes" id="UP000075902"/>
    </source>
</evidence>
<protein>
    <submittedName>
        <fullName evidence="2">Uncharacterized protein</fullName>
    </submittedName>
</protein>
<dbReference type="VEuPathDB" id="VectorBase:AMEC010559"/>
<evidence type="ECO:0000256" key="1">
    <source>
        <dbReference type="SAM" id="MobiDB-lite"/>
    </source>
</evidence>
<accession>A0A182TYE1</accession>
<proteinExistence type="predicted"/>
<dbReference type="AlphaFoldDB" id="A0A182TYE1"/>